<dbReference type="EMBL" id="AQHW01000020">
    <property type="protein sequence ID" value="KKB50491.1"/>
    <property type="molecule type" value="Genomic_DNA"/>
</dbReference>
<accession>A0A0F5IXX3</accession>
<gene>
    <name evidence="2" type="ORF">HMPREF1536_04027</name>
</gene>
<dbReference type="HOGENOM" id="CLU_2701431_0_0_10"/>
<organism evidence="2 3">
    <name type="scientific">Parabacteroides gordonii MS-1 = DSM 23371</name>
    <dbReference type="NCBI Taxonomy" id="1203610"/>
    <lineage>
        <taxon>Bacteria</taxon>
        <taxon>Pseudomonadati</taxon>
        <taxon>Bacteroidota</taxon>
        <taxon>Bacteroidia</taxon>
        <taxon>Bacteroidales</taxon>
        <taxon>Tannerellaceae</taxon>
        <taxon>Parabacteroides</taxon>
    </lineage>
</organism>
<name>A0A0F5IXX3_9BACT</name>
<dbReference type="STRING" id="1203610.HMPREF1536_04027"/>
<protein>
    <submittedName>
        <fullName evidence="2">Uncharacterized protein</fullName>
    </submittedName>
</protein>
<feature type="region of interest" description="Disordered" evidence="1">
    <location>
        <begin position="1"/>
        <end position="28"/>
    </location>
</feature>
<dbReference type="AlphaFoldDB" id="A0A0F5IXX3"/>
<evidence type="ECO:0000256" key="1">
    <source>
        <dbReference type="SAM" id="MobiDB-lite"/>
    </source>
</evidence>
<reference evidence="2 3" key="1">
    <citation type="submission" date="2013-04" db="EMBL/GenBank/DDBJ databases">
        <title>The Genome Sequence of Parabacteroides gordonii DSM 23371.</title>
        <authorList>
            <consortium name="The Broad Institute Genomics Platform"/>
            <person name="Earl A."/>
            <person name="Ward D."/>
            <person name="Feldgarden M."/>
            <person name="Gevers D."/>
            <person name="Martens E."/>
            <person name="Sakamoto M."/>
            <person name="Benno Y."/>
            <person name="Suzuki N."/>
            <person name="Matsunaga N."/>
            <person name="Koshihara K."/>
            <person name="Seki M."/>
            <person name="Komiya H."/>
            <person name="Walker B."/>
            <person name="Young S."/>
            <person name="Zeng Q."/>
            <person name="Gargeya S."/>
            <person name="Fitzgerald M."/>
            <person name="Haas B."/>
            <person name="Abouelleil A."/>
            <person name="Allen A.W."/>
            <person name="Alvarado L."/>
            <person name="Arachchi H.M."/>
            <person name="Berlin A.M."/>
            <person name="Chapman S.B."/>
            <person name="Gainer-Dewar J."/>
            <person name="Goldberg J."/>
            <person name="Griggs A."/>
            <person name="Gujja S."/>
            <person name="Hansen M."/>
            <person name="Howarth C."/>
            <person name="Imamovic A."/>
            <person name="Ireland A."/>
            <person name="Larimer J."/>
            <person name="McCowan C."/>
            <person name="Murphy C."/>
            <person name="Pearson M."/>
            <person name="Poon T.W."/>
            <person name="Priest M."/>
            <person name="Roberts A."/>
            <person name="Saif S."/>
            <person name="Shea T."/>
            <person name="Sisk P."/>
            <person name="Sykes S."/>
            <person name="Wortman J."/>
            <person name="Nusbaum C."/>
            <person name="Birren B."/>
        </authorList>
    </citation>
    <scope>NUCLEOTIDE SEQUENCE [LARGE SCALE GENOMIC DNA]</scope>
    <source>
        <strain evidence="2 3">MS-1</strain>
    </source>
</reference>
<keyword evidence="3" id="KW-1185">Reference proteome</keyword>
<evidence type="ECO:0000313" key="2">
    <source>
        <dbReference type="EMBL" id="KKB50491.1"/>
    </source>
</evidence>
<dbReference type="RefSeq" id="WP_044193166.1">
    <property type="nucleotide sequence ID" value="NZ_KE386763.1"/>
</dbReference>
<dbReference type="PATRIC" id="fig|1203610.3.peg.4104"/>
<sequence length="73" mass="8618">MTKKEYPLPEETSQNVNEPQAAYGFNTEIQRPPCQYTLEELNKRLDQAEEEARQGLGLTTEELRKKYNRWNIS</sequence>
<proteinExistence type="predicted"/>
<evidence type="ECO:0000313" key="3">
    <source>
        <dbReference type="Proteomes" id="UP000033035"/>
    </source>
</evidence>
<comment type="caution">
    <text evidence="2">The sequence shown here is derived from an EMBL/GenBank/DDBJ whole genome shotgun (WGS) entry which is preliminary data.</text>
</comment>
<dbReference type="Proteomes" id="UP000033035">
    <property type="component" value="Unassembled WGS sequence"/>
</dbReference>